<feature type="compositionally biased region" description="Basic and acidic residues" evidence="1">
    <location>
        <begin position="56"/>
        <end position="74"/>
    </location>
</feature>
<feature type="compositionally biased region" description="Basic and acidic residues" evidence="1">
    <location>
        <begin position="16"/>
        <end position="26"/>
    </location>
</feature>
<accession>A0AAV7VTC3</accession>
<organism evidence="2 3">
    <name type="scientific">Pleurodeles waltl</name>
    <name type="common">Iberian ribbed newt</name>
    <dbReference type="NCBI Taxonomy" id="8319"/>
    <lineage>
        <taxon>Eukaryota</taxon>
        <taxon>Metazoa</taxon>
        <taxon>Chordata</taxon>
        <taxon>Craniata</taxon>
        <taxon>Vertebrata</taxon>
        <taxon>Euteleostomi</taxon>
        <taxon>Amphibia</taxon>
        <taxon>Batrachia</taxon>
        <taxon>Caudata</taxon>
        <taxon>Salamandroidea</taxon>
        <taxon>Salamandridae</taxon>
        <taxon>Pleurodelinae</taxon>
        <taxon>Pleurodeles</taxon>
    </lineage>
</organism>
<dbReference type="EMBL" id="JANPWB010000003">
    <property type="protein sequence ID" value="KAJ1203821.1"/>
    <property type="molecule type" value="Genomic_DNA"/>
</dbReference>
<evidence type="ECO:0000256" key="1">
    <source>
        <dbReference type="SAM" id="MobiDB-lite"/>
    </source>
</evidence>
<feature type="compositionally biased region" description="Basic and acidic residues" evidence="1">
    <location>
        <begin position="86"/>
        <end position="96"/>
    </location>
</feature>
<evidence type="ECO:0000313" key="2">
    <source>
        <dbReference type="EMBL" id="KAJ1203821.1"/>
    </source>
</evidence>
<feature type="region of interest" description="Disordered" evidence="1">
    <location>
        <begin position="1"/>
        <end position="144"/>
    </location>
</feature>
<evidence type="ECO:0000313" key="3">
    <source>
        <dbReference type="Proteomes" id="UP001066276"/>
    </source>
</evidence>
<sequence>MAGSEECCNKKWQTQEGKEKKHKEEQILCVMGPKEKSGKQGELLPMGPPSTQINQEPKKGQTQEGKEEKHKEEQILPIKTDCGLKQGEEEKEDRNFAHGTTVDTDEPRAHEIPPHPSPDHDTREDMDATTNEEEPADNDAWTKE</sequence>
<proteinExistence type="predicted"/>
<feature type="compositionally biased region" description="Basic and acidic residues" evidence="1">
    <location>
        <begin position="105"/>
        <end position="126"/>
    </location>
</feature>
<gene>
    <name evidence="2" type="ORF">NDU88_007602</name>
</gene>
<reference evidence="2" key="1">
    <citation type="journal article" date="2022" name="bioRxiv">
        <title>Sequencing and chromosome-scale assembly of the giantPleurodeles waltlgenome.</title>
        <authorList>
            <person name="Brown T."/>
            <person name="Elewa A."/>
            <person name="Iarovenko S."/>
            <person name="Subramanian E."/>
            <person name="Araus A.J."/>
            <person name="Petzold A."/>
            <person name="Susuki M."/>
            <person name="Suzuki K.-i.T."/>
            <person name="Hayashi T."/>
            <person name="Toyoda A."/>
            <person name="Oliveira C."/>
            <person name="Osipova E."/>
            <person name="Leigh N.D."/>
            <person name="Simon A."/>
            <person name="Yun M.H."/>
        </authorList>
    </citation>
    <scope>NUCLEOTIDE SEQUENCE</scope>
    <source>
        <strain evidence="2">20211129_DDA</strain>
        <tissue evidence="2">Liver</tissue>
    </source>
</reference>
<name>A0AAV7VTC3_PLEWA</name>
<keyword evidence="3" id="KW-1185">Reference proteome</keyword>
<dbReference type="AlphaFoldDB" id="A0AAV7VTC3"/>
<dbReference type="Proteomes" id="UP001066276">
    <property type="component" value="Chromosome 2_1"/>
</dbReference>
<comment type="caution">
    <text evidence="2">The sequence shown here is derived from an EMBL/GenBank/DDBJ whole genome shotgun (WGS) entry which is preliminary data.</text>
</comment>
<protein>
    <submittedName>
        <fullName evidence="2">Uncharacterized protein</fullName>
    </submittedName>
</protein>